<feature type="domain" description="GFO/IDH/MocA-like oxidoreductase" evidence="3">
    <location>
        <begin position="130"/>
        <end position="257"/>
    </location>
</feature>
<proteinExistence type="predicted"/>
<evidence type="ECO:0000256" key="1">
    <source>
        <dbReference type="ARBA" id="ARBA00023002"/>
    </source>
</evidence>
<evidence type="ECO:0000259" key="3">
    <source>
        <dbReference type="Pfam" id="PF22725"/>
    </source>
</evidence>
<dbReference type="EMBL" id="LT608328">
    <property type="protein sequence ID" value="SCM58254.1"/>
    <property type="molecule type" value="Genomic_DNA"/>
</dbReference>
<keyword evidence="5" id="KW-1185">Reference proteome</keyword>
<dbReference type="RefSeq" id="WP_071136999.1">
    <property type="nucleotide sequence ID" value="NZ_DUQN01000129.1"/>
</dbReference>
<sequence length="326" mass="36505">MIHWGFIGCGNVTEKKSGPAFRKVEESDIVAVMRRDAALAQDYATRHKIARWYSDAYALINDPSVDAVYIATPPGSHDEYAVASMKAGKPVYVEKPMAASSEACMAMARVAEETGVPCFVAYYRRTLPYFLRVRQLLESGEIGVASEVRIEFVIPPYPSDLNRETLSWRVKRELSGAGYFYDLASHQLDYLDFIFGEITEAHGTTANRAGLYDVEDTVDGRWLHSSGVKGRGHWEFAAPVKERTDTIEILGSKGSIRFSTFHFTPIVLNGVSGEKIFVEENPDNIQFYLIQSIVNYLNGKGPYPVSDFRSALRANRAMDMILGRME</sequence>
<evidence type="ECO:0000313" key="5">
    <source>
        <dbReference type="Proteomes" id="UP000178485"/>
    </source>
</evidence>
<name>A0A1G4G7M9_9BACT</name>
<gene>
    <name evidence="4" type="primary">afr</name>
    <name evidence="4" type="ORF">ING2E5A_1728</name>
</gene>
<dbReference type="GO" id="GO:0033712">
    <property type="term" value="F:1,5-anhydro-D-fructose reductase (1,5-anhydro-D-mannitol-forming) activity"/>
    <property type="evidence" value="ECO:0007669"/>
    <property type="project" value="UniProtKB-EC"/>
</dbReference>
<dbReference type="PANTHER" id="PTHR43818:SF11">
    <property type="entry name" value="BCDNA.GH03377"/>
    <property type="match status" value="1"/>
</dbReference>
<dbReference type="InterPro" id="IPR036291">
    <property type="entry name" value="NAD(P)-bd_dom_sf"/>
</dbReference>
<protein>
    <submittedName>
        <fullName evidence="4">1,5-anhydro-D-fructose reductase</fullName>
        <ecNumber evidence="4">1.1.1.292</ecNumber>
    </submittedName>
</protein>
<dbReference type="InterPro" id="IPR050463">
    <property type="entry name" value="Gfo/Idh/MocA_oxidrdct_glycsds"/>
</dbReference>
<dbReference type="STRING" id="1642646.ING2E5A_1728"/>
<dbReference type="SUPFAM" id="SSF51735">
    <property type="entry name" value="NAD(P)-binding Rossmann-fold domains"/>
    <property type="match status" value="1"/>
</dbReference>
<dbReference type="PANTHER" id="PTHR43818">
    <property type="entry name" value="BCDNA.GH03377"/>
    <property type="match status" value="1"/>
</dbReference>
<dbReference type="EC" id="1.1.1.292" evidence="4"/>
<dbReference type="AlphaFoldDB" id="A0A1G4G7M9"/>
<dbReference type="Pfam" id="PF22725">
    <property type="entry name" value="GFO_IDH_MocA_C3"/>
    <property type="match status" value="1"/>
</dbReference>
<dbReference type="InterPro" id="IPR055170">
    <property type="entry name" value="GFO_IDH_MocA-like_dom"/>
</dbReference>
<dbReference type="Gene3D" id="3.30.360.10">
    <property type="entry name" value="Dihydrodipicolinate Reductase, domain 2"/>
    <property type="match status" value="1"/>
</dbReference>
<keyword evidence="1 4" id="KW-0560">Oxidoreductase</keyword>
<dbReference type="Proteomes" id="UP000178485">
    <property type="component" value="Chromosome i"/>
</dbReference>
<dbReference type="Gene3D" id="3.40.50.720">
    <property type="entry name" value="NAD(P)-binding Rossmann-like Domain"/>
    <property type="match status" value="1"/>
</dbReference>
<dbReference type="GO" id="GO:0000166">
    <property type="term" value="F:nucleotide binding"/>
    <property type="evidence" value="ECO:0007669"/>
    <property type="project" value="InterPro"/>
</dbReference>
<accession>A0A1G4G7M9</accession>
<dbReference type="Pfam" id="PF01408">
    <property type="entry name" value="GFO_IDH_MocA"/>
    <property type="match status" value="1"/>
</dbReference>
<dbReference type="KEGG" id="pmuc:ING2E5A_1728"/>
<dbReference type="SUPFAM" id="SSF55347">
    <property type="entry name" value="Glyceraldehyde-3-phosphate dehydrogenase-like, C-terminal domain"/>
    <property type="match status" value="1"/>
</dbReference>
<evidence type="ECO:0000259" key="2">
    <source>
        <dbReference type="Pfam" id="PF01408"/>
    </source>
</evidence>
<organism evidence="4 5">
    <name type="scientific">Petrimonas mucosa</name>
    <dbReference type="NCBI Taxonomy" id="1642646"/>
    <lineage>
        <taxon>Bacteria</taxon>
        <taxon>Pseudomonadati</taxon>
        <taxon>Bacteroidota</taxon>
        <taxon>Bacteroidia</taxon>
        <taxon>Bacteroidales</taxon>
        <taxon>Dysgonomonadaceae</taxon>
        <taxon>Petrimonas</taxon>
    </lineage>
</organism>
<evidence type="ECO:0000313" key="4">
    <source>
        <dbReference type="EMBL" id="SCM58254.1"/>
    </source>
</evidence>
<reference evidence="4 5" key="1">
    <citation type="submission" date="2016-08" db="EMBL/GenBank/DDBJ databases">
        <authorList>
            <person name="Seilhamer J.J."/>
        </authorList>
    </citation>
    <scope>NUCLEOTIDE SEQUENCE [LARGE SCALE GENOMIC DNA]</scope>
    <source>
        <strain evidence="4">ING2-E5A</strain>
    </source>
</reference>
<dbReference type="InterPro" id="IPR000683">
    <property type="entry name" value="Gfo/Idh/MocA-like_OxRdtase_N"/>
</dbReference>
<feature type="domain" description="Gfo/Idh/MocA-like oxidoreductase N-terminal" evidence="2">
    <location>
        <begin position="2"/>
        <end position="122"/>
    </location>
</feature>